<evidence type="ECO:0000313" key="2">
    <source>
        <dbReference type="EMBL" id="CAA9540398.1"/>
    </source>
</evidence>
<dbReference type="PANTHER" id="PTHR33387:SF3">
    <property type="entry name" value="DUF985 DOMAIN-CONTAINING PROTEIN"/>
    <property type="match status" value="1"/>
</dbReference>
<dbReference type="Gene3D" id="2.60.120.10">
    <property type="entry name" value="Jelly Rolls"/>
    <property type="match status" value="1"/>
</dbReference>
<dbReference type="InterPro" id="IPR009327">
    <property type="entry name" value="Cupin_DUF985"/>
</dbReference>
<dbReference type="SUPFAM" id="SSF51182">
    <property type="entry name" value="RmlC-like cupins"/>
    <property type="match status" value="1"/>
</dbReference>
<feature type="domain" description="DUF985" evidence="1">
    <location>
        <begin position="2"/>
        <end position="62"/>
    </location>
</feature>
<evidence type="ECO:0000259" key="1">
    <source>
        <dbReference type="Pfam" id="PF06172"/>
    </source>
</evidence>
<proteinExistence type="predicted"/>
<dbReference type="Pfam" id="PF06172">
    <property type="entry name" value="Cupin_5"/>
    <property type="match status" value="1"/>
</dbReference>
<dbReference type="InterPro" id="IPR014710">
    <property type="entry name" value="RmlC-like_jellyroll"/>
</dbReference>
<dbReference type="InterPro" id="IPR039935">
    <property type="entry name" value="YML079W-like"/>
</dbReference>
<dbReference type="PANTHER" id="PTHR33387">
    <property type="entry name" value="RMLC-LIKE JELLY ROLL FOLD PROTEIN"/>
    <property type="match status" value="1"/>
</dbReference>
<name>A0A6J4U5D3_9BACT</name>
<dbReference type="EMBL" id="CADCWH010000012">
    <property type="protein sequence ID" value="CAA9540398.1"/>
    <property type="molecule type" value="Genomic_DNA"/>
</dbReference>
<accession>A0A6J4U5D3</accession>
<reference evidence="2" key="1">
    <citation type="submission" date="2020-02" db="EMBL/GenBank/DDBJ databases">
        <authorList>
            <person name="Meier V. D."/>
        </authorList>
    </citation>
    <scope>NUCLEOTIDE SEQUENCE</scope>
    <source>
        <strain evidence="2">AVDCRST_MAG70</strain>
    </source>
</reference>
<dbReference type="InterPro" id="IPR011051">
    <property type="entry name" value="RmlC_Cupin_sf"/>
</dbReference>
<dbReference type="AlphaFoldDB" id="A0A6J4U5D3"/>
<organism evidence="2">
    <name type="scientific">uncultured Thermomicrobiales bacterium</name>
    <dbReference type="NCBI Taxonomy" id="1645740"/>
    <lineage>
        <taxon>Bacteria</taxon>
        <taxon>Pseudomonadati</taxon>
        <taxon>Thermomicrobiota</taxon>
        <taxon>Thermomicrobia</taxon>
        <taxon>Thermomicrobiales</taxon>
        <taxon>environmental samples</taxon>
    </lineage>
</organism>
<gene>
    <name evidence="2" type="ORF">AVDCRST_MAG70-54</name>
</gene>
<sequence>MVTLAPDGSHEVTILGADILAGQRVQHVVPGGTWQGARLRAGGRYALLGTTMAPGFSYAEYESGVATILVASHPAAREWIDALSRDR</sequence>
<protein>
    <recommendedName>
        <fullName evidence="1">DUF985 domain-containing protein</fullName>
    </recommendedName>
</protein>